<dbReference type="Pfam" id="PF07394">
    <property type="entry name" value="DUF1501"/>
    <property type="match status" value="1"/>
</dbReference>
<organism evidence="1">
    <name type="scientific">marine metagenome</name>
    <dbReference type="NCBI Taxonomy" id="408172"/>
    <lineage>
        <taxon>unclassified sequences</taxon>
        <taxon>metagenomes</taxon>
        <taxon>ecological metagenomes</taxon>
    </lineage>
</organism>
<name>A0A381RYW5_9ZZZZ</name>
<evidence type="ECO:0008006" key="2">
    <source>
        <dbReference type="Google" id="ProtNLM"/>
    </source>
</evidence>
<dbReference type="InterPro" id="IPR010869">
    <property type="entry name" value="DUF1501"/>
</dbReference>
<sequence>MTETPSKDPVIVVVQLSGGNDYMNTVVPHSNSLYRDYRPSVNINETDVIELTSEIGFHPAMAPLAEMYKEGDVAIIHGVGYENSPRSHFRSMDIWHTCEPETLGTEGWLGRAIKQIDPNKGNVVTAVSMGPSLYRALVAPDVPVATVENLDNYGLLTDISPEQKRDRVLDRYKKMYSPMIGSGPVMEFLGQTGLDAMKGADILNVAPSLYSSTVEYSDSSIAKKLKGIAQIHLANLGTRIFYCDLGSFDTHADQLSTHNKLWSSASSAIRDFFDDLEEHQAADNVTMFLFSEFGRRVYDNGAGTDHGAGGVCLAIGKNVRGGEYGQYPSMKEGDLDQGDLVPDMDFRSVYTTLAEDWMKLDPVPIVGGHFEKPEFMGSSN</sequence>
<dbReference type="PANTHER" id="PTHR43737:SF1">
    <property type="entry name" value="DUF1501 DOMAIN-CONTAINING PROTEIN"/>
    <property type="match status" value="1"/>
</dbReference>
<dbReference type="PANTHER" id="PTHR43737">
    <property type="entry name" value="BLL7424 PROTEIN"/>
    <property type="match status" value="1"/>
</dbReference>
<protein>
    <recommendedName>
        <fullName evidence="2">DUF1501 domain-containing protein</fullName>
    </recommendedName>
</protein>
<gene>
    <name evidence="1" type="ORF">METZ01_LOCUS49886</name>
</gene>
<dbReference type="EMBL" id="UINC01002471">
    <property type="protein sequence ID" value="SUZ97032.1"/>
    <property type="molecule type" value="Genomic_DNA"/>
</dbReference>
<reference evidence="1" key="1">
    <citation type="submission" date="2018-05" db="EMBL/GenBank/DDBJ databases">
        <authorList>
            <person name="Lanie J.A."/>
            <person name="Ng W.-L."/>
            <person name="Kazmierczak K.M."/>
            <person name="Andrzejewski T.M."/>
            <person name="Davidsen T.M."/>
            <person name="Wayne K.J."/>
            <person name="Tettelin H."/>
            <person name="Glass J.I."/>
            <person name="Rusch D."/>
            <person name="Podicherti R."/>
            <person name="Tsui H.-C.T."/>
            <person name="Winkler M.E."/>
        </authorList>
    </citation>
    <scope>NUCLEOTIDE SEQUENCE</scope>
</reference>
<proteinExistence type="predicted"/>
<accession>A0A381RYW5</accession>
<dbReference type="AlphaFoldDB" id="A0A381RYW5"/>
<evidence type="ECO:0000313" key="1">
    <source>
        <dbReference type="EMBL" id="SUZ97032.1"/>
    </source>
</evidence>